<accession>A0A1X2I185</accession>
<name>A0A1X2I185_9FUNG</name>
<evidence type="ECO:0000313" key="2">
    <source>
        <dbReference type="EMBL" id="ORZ06952.1"/>
    </source>
</evidence>
<dbReference type="EMBL" id="MCGE01000037">
    <property type="protein sequence ID" value="ORZ06952.1"/>
    <property type="molecule type" value="Genomic_DNA"/>
</dbReference>
<evidence type="ECO:0000313" key="3">
    <source>
        <dbReference type="Proteomes" id="UP000193560"/>
    </source>
</evidence>
<organism evidence="2 3">
    <name type="scientific">Absidia repens</name>
    <dbReference type="NCBI Taxonomy" id="90262"/>
    <lineage>
        <taxon>Eukaryota</taxon>
        <taxon>Fungi</taxon>
        <taxon>Fungi incertae sedis</taxon>
        <taxon>Mucoromycota</taxon>
        <taxon>Mucoromycotina</taxon>
        <taxon>Mucoromycetes</taxon>
        <taxon>Mucorales</taxon>
        <taxon>Cunninghamellaceae</taxon>
        <taxon>Absidia</taxon>
    </lineage>
</organism>
<dbReference type="Proteomes" id="UP000193560">
    <property type="component" value="Unassembled WGS sequence"/>
</dbReference>
<dbReference type="AlphaFoldDB" id="A0A1X2I185"/>
<feature type="region of interest" description="Disordered" evidence="1">
    <location>
        <begin position="1"/>
        <end position="51"/>
    </location>
</feature>
<sequence length="225" mass="26289">MFKKSTHPKNTLQHRMNTRRNNITKVKSSNKIPKIKQTRKDKNTKNNNKPIRTYDQAIRGTRGSNTCVDDEHHPSRPILPKKVSKIYFDAYSKRPRKQKVYENEENKEPNDLPTMKLLEAVHGISSHYANENNPELEGLLDTPALLCLGILAEEYTRYCTTDFMEKFNTVTAPLITIYHTDPFICTDYRLSIICTISYWFEFNLSMSSEDQVLCNAWTLRPDHHH</sequence>
<protein>
    <submittedName>
        <fullName evidence="2">Uncharacterized protein</fullName>
    </submittedName>
</protein>
<comment type="caution">
    <text evidence="2">The sequence shown here is derived from an EMBL/GenBank/DDBJ whole genome shotgun (WGS) entry which is preliminary data.</text>
</comment>
<feature type="compositionally biased region" description="Polar residues" evidence="1">
    <location>
        <begin position="8"/>
        <end position="31"/>
    </location>
</feature>
<proteinExistence type="predicted"/>
<keyword evidence="3" id="KW-1185">Reference proteome</keyword>
<reference evidence="2 3" key="1">
    <citation type="submission" date="2016-07" db="EMBL/GenBank/DDBJ databases">
        <title>Pervasive Adenine N6-methylation of Active Genes in Fungi.</title>
        <authorList>
            <consortium name="DOE Joint Genome Institute"/>
            <person name="Mondo S.J."/>
            <person name="Dannebaum R.O."/>
            <person name="Kuo R.C."/>
            <person name="Labutti K."/>
            <person name="Haridas S."/>
            <person name="Kuo A."/>
            <person name="Salamov A."/>
            <person name="Ahrendt S.R."/>
            <person name="Lipzen A."/>
            <person name="Sullivan W."/>
            <person name="Andreopoulos W.B."/>
            <person name="Clum A."/>
            <person name="Lindquist E."/>
            <person name="Daum C."/>
            <person name="Ramamoorthy G.K."/>
            <person name="Gryganskyi A."/>
            <person name="Culley D."/>
            <person name="Magnuson J.K."/>
            <person name="James T.Y."/>
            <person name="O'Malley M.A."/>
            <person name="Stajich J.E."/>
            <person name="Spatafora J.W."/>
            <person name="Visel A."/>
            <person name="Grigoriev I.V."/>
        </authorList>
    </citation>
    <scope>NUCLEOTIDE SEQUENCE [LARGE SCALE GENOMIC DNA]</scope>
    <source>
        <strain evidence="2 3">NRRL 1336</strain>
    </source>
</reference>
<evidence type="ECO:0000256" key="1">
    <source>
        <dbReference type="SAM" id="MobiDB-lite"/>
    </source>
</evidence>
<gene>
    <name evidence="2" type="ORF">BCR42DRAFT_496180</name>
</gene>